<evidence type="ECO:0000256" key="6">
    <source>
        <dbReference type="ARBA" id="ARBA00023136"/>
    </source>
</evidence>
<comment type="similarity">
    <text evidence="2">Belongs to the COA8 family.</text>
</comment>
<sequence length="137" mass="16959">MIGPADKISNLRPVLSFIPSNESQVEREYRLLKDQVFDFNQQYWTQQNLKFVESRKKFIEKHRIDQKVLNRNKLEQFEINDPDTDQMNEFYKTFLDENYHNHYEYNRLWFRKNLALLWPATKVVMHRFKQKIFLLNK</sequence>
<comment type="subcellular location">
    <subcellularLocation>
        <location evidence="1">Mitochondrion inner membrane</location>
        <topology evidence="1">Peripheral membrane protein</topology>
        <orientation evidence="1">Matrix side</orientation>
    </subcellularLocation>
</comment>
<evidence type="ECO:0000256" key="4">
    <source>
        <dbReference type="ARBA" id="ARBA00022946"/>
    </source>
</evidence>
<keyword evidence="8" id="KW-1185">Reference proteome</keyword>
<keyword evidence="5" id="KW-0496">Mitochondrion</keyword>
<evidence type="ECO:0000256" key="5">
    <source>
        <dbReference type="ARBA" id="ARBA00023128"/>
    </source>
</evidence>
<dbReference type="AlphaFoldDB" id="A0A3M7SJP7"/>
<accession>A0A3M7SJP7</accession>
<reference evidence="7 8" key="1">
    <citation type="journal article" date="2018" name="Sci. Rep.">
        <title>Genomic signatures of local adaptation to the degree of environmental predictability in rotifers.</title>
        <authorList>
            <person name="Franch-Gras L."/>
            <person name="Hahn C."/>
            <person name="Garcia-Roger E.M."/>
            <person name="Carmona M.J."/>
            <person name="Serra M."/>
            <person name="Gomez A."/>
        </authorList>
    </citation>
    <scope>NUCLEOTIDE SEQUENCE [LARGE SCALE GENOMIC DNA]</scope>
    <source>
        <strain evidence="7">HYR1</strain>
    </source>
</reference>
<keyword evidence="3" id="KW-0999">Mitochondrion inner membrane</keyword>
<gene>
    <name evidence="7" type="ORF">BpHYR1_007336</name>
</gene>
<dbReference type="InterPro" id="IPR018796">
    <property type="entry name" value="COA8"/>
</dbReference>
<protein>
    <submittedName>
        <fullName evidence="7">Apoptogenic mitochondrial</fullName>
    </submittedName>
</protein>
<dbReference type="STRING" id="10195.A0A3M7SJP7"/>
<comment type="caution">
    <text evidence="7">The sequence shown here is derived from an EMBL/GenBank/DDBJ whole genome shotgun (WGS) entry which is preliminary data.</text>
</comment>
<keyword evidence="6" id="KW-0472">Membrane</keyword>
<dbReference type="Proteomes" id="UP000276133">
    <property type="component" value="Unassembled WGS sequence"/>
</dbReference>
<organism evidence="7 8">
    <name type="scientific">Brachionus plicatilis</name>
    <name type="common">Marine rotifer</name>
    <name type="synonym">Brachionus muelleri</name>
    <dbReference type="NCBI Taxonomy" id="10195"/>
    <lineage>
        <taxon>Eukaryota</taxon>
        <taxon>Metazoa</taxon>
        <taxon>Spiralia</taxon>
        <taxon>Gnathifera</taxon>
        <taxon>Rotifera</taxon>
        <taxon>Eurotatoria</taxon>
        <taxon>Monogononta</taxon>
        <taxon>Pseudotrocha</taxon>
        <taxon>Ploima</taxon>
        <taxon>Brachionidae</taxon>
        <taxon>Brachionus</taxon>
    </lineage>
</organism>
<proteinExistence type="inferred from homology"/>
<dbReference type="OrthoDB" id="6246201at2759"/>
<evidence type="ECO:0000313" key="8">
    <source>
        <dbReference type="Proteomes" id="UP000276133"/>
    </source>
</evidence>
<evidence type="ECO:0000313" key="7">
    <source>
        <dbReference type="EMBL" id="RNA35932.1"/>
    </source>
</evidence>
<dbReference type="Pfam" id="PF10231">
    <property type="entry name" value="COA8"/>
    <property type="match status" value="1"/>
</dbReference>
<evidence type="ECO:0000256" key="3">
    <source>
        <dbReference type="ARBA" id="ARBA00022792"/>
    </source>
</evidence>
<dbReference type="PANTHER" id="PTHR31107:SF2">
    <property type="entry name" value="CYTOCHROME C OXIDASE ASSEMBLY FACTOR 8"/>
    <property type="match status" value="1"/>
</dbReference>
<dbReference type="PANTHER" id="PTHR31107">
    <property type="entry name" value="APOPTOGENIC PROTEIN 1, MITOCHONDRIAL"/>
    <property type="match status" value="1"/>
</dbReference>
<dbReference type="GO" id="GO:0097193">
    <property type="term" value="P:intrinsic apoptotic signaling pathway"/>
    <property type="evidence" value="ECO:0007669"/>
    <property type="project" value="InterPro"/>
</dbReference>
<name>A0A3M7SJP7_BRAPC</name>
<dbReference type="EMBL" id="REGN01001270">
    <property type="protein sequence ID" value="RNA35932.1"/>
    <property type="molecule type" value="Genomic_DNA"/>
</dbReference>
<evidence type="ECO:0000256" key="2">
    <source>
        <dbReference type="ARBA" id="ARBA00005453"/>
    </source>
</evidence>
<evidence type="ECO:0000256" key="1">
    <source>
        <dbReference type="ARBA" id="ARBA00004443"/>
    </source>
</evidence>
<keyword evidence="4" id="KW-0809">Transit peptide</keyword>
<dbReference type="GO" id="GO:0005743">
    <property type="term" value="C:mitochondrial inner membrane"/>
    <property type="evidence" value="ECO:0007669"/>
    <property type="project" value="UniProtKB-SubCell"/>
</dbReference>